<protein>
    <submittedName>
        <fullName evidence="1">Uncharacterized protein</fullName>
    </submittedName>
</protein>
<organism evidence="1 2">
    <name type="scientific">Bythopirellula polymerisocia</name>
    <dbReference type="NCBI Taxonomy" id="2528003"/>
    <lineage>
        <taxon>Bacteria</taxon>
        <taxon>Pseudomonadati</taxon>
        <taxon>Planctomycetota</taxon>
        <taxon>Planctomycetia</taxon>
        <taxon>Pirellulales</taxon>
        <taxon>Lacipirellulaceae</taxon>
        <taxon>Bythopirellula</taxon>
    </lineage>
</organism>
<accession>A0A5C6CW74</accession>
<evidence type="ECO:0000313" key="1">
    <source>
        <dbReference type="EMBL" id="TWU28648.1"/>
    </source>
</evidence>
<evidence type="ECO:0000313" key="2">
    <source>
        <dbReference type="Proteomes" id="UP000318437"/>
    </source>
</evidence>
<proteinExistence type="predicted"/>
<dbReference type="AlphaFoldDB" id="A0A5C6CW74"/>
<keyword evidence="2" id="KW-1185">Reference proteome</keyword>
<gene>
    <name evidence="1" type="ORF">Pla144_19400</name>
</gene>
<dbReference type="EMBL" id="SJPS01000002">
    <property type="protein sequence ID" value="TWU28648.1"/>
    <property type="molecule type" value="Genomic_DNA"/>
</dbReference>
<dbReference type="Proteomes" id="UP000318437">
    <property type="component" value="Unassembled WGS sequence"/>
</dbReference>
<name>A0A5C6CW74_9BACT</name>
<reference evidence="1 2" key="1">
    <citation type="submission" date="2019-02" db="EMBL/GenBank/DDBJ databases">
        <title>Deep-cultivation of Planctomycetes and their phenomic and genomic characterization uncovers novel biology.</title>
        <authorList>
            <person name="Wiegand S."/>
            <person name="Jogler M."/>
            <person name="Boedeker C."/>
            <person name="Pinto D."/>
            <person name="Vollmers J."/>
            <person name="Rivas-Marin E."/>
            <person name="Kohn T."/>
            <person name="Peeters S.H."/>
            <person name="Heuer A."/>
            <person name="Rast P."/>
            <person name="Oberbeckmann S."/>
            <person name="Bunk B."/>
            <person name="Jeske O."/>
            <person name="Meyerdierks A."/>
            <person name="Storesund J.E."/>
            <person name="Kallscheuer N."/>
            <person name="Luecker S."/>
            <person name="Lage O.M."/>
            <person name="Pohl T."/>
            <person name="Merkel B.J."/>
            <person name="Hornburger P."/>
            <person name="Mueller R.-W."/>
            <person name="Bruemmer F."/>
            <person name="Labrenz M."/>
            <person name="Spormann A.M."/>
            <person name="Op Den Camp H."/>
            <person name="Overmann J."/>
            <person name="Amann R."/>
            <person name="Jetten M.S.M."/>
            <person name="Mascher T."/>
            <person name="Medema M.H."/>
            <person name="Devos D.P."/>
            <person name="Kaster A.-K."/>
            <person name="Ovreas L."/>
            <person name="Rohde M."/>
            <person name="Galperin M.Y."/>
            <person name="Jogler C."/>
        </authorList>
    </citation>
    <scope>NUCLEOTIDE SEQUENCE [LARGE SCALE GENOMIC DNA]</scope>
    <source>
        <strain evidence="1 2">Pla144</strain>
    </source>
</reference>
<comment type="caution">
    <text evidence="1">The sequence shown here is derived from an EMBL/GenBank/DDBJ whole genome shotgun (WGS) entry which is preliminary data.</text>
</comment>
<sequence length="31" mass="3945">MFQIFYWYPDPIINDKYTSIKYLSYMPLMFD</sequence>